<proteinExistence type="predicted"/>
<evidence type="ECO:0000256" key="1">
    <source>
        <dbReference type="SAM" id="MobiDB-lite"/>
    </source>
</evidence>
<dbReference type="AlphaFoldDB" id="A0A1E1KAH4"/>
<protein>
    <submittedName>
        <fullName evidence="2">Uncharacterized protein</fullName>
    </submittedName>
</protein>
<keyword evidence="3" id="KW-1185">Reference proteome</keyword>
<accession>A0A1E1KAH4</accession>
<sequence>MEQNRASRSSAQKRSPEHRSRDENLVSSAADRNSTSFLEHKIALSGMSTIQNLSYRSWSTRRSISSSTTAVDQRLRHSYSFSSGYEAYAHISYRTSSEGRLCKDHQDREILYIGAWVQEEKTFDSGIPTTDKSPRHESLLPNCDAHVDHQCEKK</sequence>
<name>A0A1E1KAH4_9HELO</name>
<reference evidence="3" key="1">
    <citation type="submission" date="2016-03" db="EMBL/GenBank/DDBJ databases">
        <authorList>
            <person name="Ploux O."/>
        </authorList>
    </citation>
    <scope>NUCLEOTIDE SEQUENCE [LARGE SCALE GENOMIC DNA]</scope>
    <source>
        <strain evidence="3">UK7</strain>
    </source>
</reference>
<gene>
    <name evidence="2" type="ORF">RCO7_05896</name>
</gene>
<feature type="compositionally biased region" description="Basic and acidic residues" evidence="1">
    <location>
        <begin position="14"/>
        <end position="24"/>
    </location>
</feature>
<feature type="compositionally biased region" description="Polar residues" evidence="1">
    <location>
        <begin position="1"/>
        <end position="13"/>
    </location>
</feature>
<evidence type="ECO:0000313" key="2">
    <source>
        <dbReference type="EMBL" id="CZS95069.1"/>
    </source>
</evidence>
<comment type="caution">
    <text evidence="2">The sequence shown here is derived from an EMBL/GenBank/DDBJ whole genome shotgun (WGS) entry which is preliminary data.</text>
</comment>
<feature type="region of interest" description="Disordered" evidence="1">
    <location>
        <begin position="1"/>
        <end position="30"/>
    </location>
</feature>
<organism evidence="2 3">
    <name type="scientific">Rhynchosporium graminicola</name>
    <dbReference type="NCBI Taxonomy" id="2792576"/>
    <lineage>
        <taxon>Eukaryota</taxon>
        <taxon>Fungi</taxon>
        <taxon>Dikarya</taxon>
        <taxon>Ascomycota</taxon>
        <taxon>Pezizomycotina</taxon>
        <taxon>Leotiomycetes</taxon>
        <taxon>Helotiales</taxon>
        <taxon>Ploettnerulaceae</taxon>
        <taxon>Rhynchosporium</taxon>
    </lineage>
</organism>
<evidence type="ECO:0000313" key="3">
    <source>
        <dbReference type="Proteomes" id="UP000178129"/>
    </source>
</evidence>
<dbReference type="EMBL" id="FJUW01000010">
    <property type="protein sequence ID" value="CZS95069.1"/>
    <property type="molecule type" value="Genomic_DNA"/>
</dbReference>
<dbReference type="InParanoid" id="A0A1E1KAH4"/>
<dbReference type="Proteomes" id="UP000178129">
    <property type="component" value="Unassembled WGS sequence"/>
</dbReference>